<dbReference type="GO" id="GO:0010181">
    <property type="term" value="F:FMN binding"/>
    <property type="evidence" value="ECO:0007669"/>
    <property type="project" value="TreeGrafter"/>
</dbReference>
<reference evidence="2" key="2">
    <citation type="submission" date="2020-09" db="EMBL/GenBank/DDBJ databases">
        <authorList>
            <person name="Sun Q."/>
            <person name="Zhou Y."/>
        </authorList>
    </citation>
    <scope>NUCLEOTIDE SEQUENCE</scope>
    <source>
        <strain evidence="2">CGMCC 1.16067</strain>
    </source>
</reference>
<evidence type="ECO:0000313" key="3">
    <source>
        <dbReference type="Proteomes" id="UP000649179"/>
    </source>
</evidence>
<organism evidence="2 3">
    <name type="scientific">Marmoricola endophyticus</name>
    <dbReference type="NCBI Taxonomy" id="2040280"/>
    <lineage>
        <taxon>Bacteria</taxon>
        <taxon>Bacillati</taxon>
        <taxon>Actinomycetota</taxon>
        <taxon>Actinomycetes</taxon>
        <taxon>Propionibacteriales</taxon>
        <taxon>Nocardioidaceae</taxon>
        <taxon>Marmoricola</taxon>
    </lineage>
</organism>
<evidence type="ECO:0000313" key="2">
    <source>
        <dbReference type="EMBL" id="GGF49648.1"/>
    </source>
</evidence>
<proteinExistence type="predicted"/>
<dbReference type="Gene3D" id="3.40.50.360">
    <property type="match status" value="1"/>
</dbReference>
<dbReference type="InterPro" id="IPR050712">
    <property type="entry name" value="NAD(P)H-dep_reductase"/>
</dbReference>
<name>A0A917BMF8_9ACTN</name>
<sequence length="185" mass="19983">MSTPKIGIVLGSIRKGRTGESVAQWVLDQAKQRGDADYELVDLADYDVPLLTSETVPGAANRQYDDAHVTRWGQKIDELDGFVFVTPEYNHGVPGAFKNAFDSIGPEWGDKALGLVGYGADGGVRAVEQWRVIAANLHLYAVRGQVSLSLFTDFGEAGVAPLDRRPDELATVLDQVVALTGKLRG</sequence>
<reference evidence="2" key="1">
    <citation type="journal article" date="2014" name="Int. J. Syst. Evol. Microbiol.">
        <title>Complete genome sequence of Corynebacterium casei LMG S-19264T (=DSM 44701T), isolated from a smear-ripened cheese.</title>
        <authorList>
            <consortium name="US DOE Joint Genome Institute (JGI-PGF)"/>
            <person name="Walter F."/>
            <person name="Albersmeier A."/>
            <person name="Kalinowski J."/>
            <person name="Ruckert C."/>
        </authorList>
    </citation>
    <scope>NUCLEOTIDE SEQUENCE</scope>
    <source>
        <strain evidence="2">CGMCC 1.16067</strain>
    </source>
</reference>
<dbReference type="EMBL" id="BMKQ01000001">
    <property type="protein sequence ID" value="GGF49648.1"/>
    <property type="molecule type" value="Genomic_DNA"/>
</dbReference>
<feature type="domain" description="NADPH-dependent FMN reductase-like" evidence="1">
    <location>
        <begin position="4"/>
        <end position="151"/>
    </location>
</feature>
<dbReference type="Pfam" id="PF03358">
    <property type="entry name" value="FMN_red"/>
    <property type="match status" value="1"/>
</dbReference>
<dbReference type="InterPro" id="IPR029039">
    <property type="entry name" value="Flavoprotein-like_sf"/>
</dbReference>
<accession>A0A917BMF8</accession>
<dbReference type="PANTHER" id="PTHR30543:SF21">
    <property type="entry name" value="NAD(P)H-DEPENDENT FMN REDUCTASE LOT6"/>
    <property type="match status" value="1"/>
</dbReference>
<dbReference type="GO" id="GO:0005829">
    <property type="term" value="C:cytosol"/>
    <property type="evidence" value="ECO:0007669"/>
    <property type="project" value="TreeGrafter"/>
</dbReference>
<gene>
    <name evidence="2" type="ORF">GCM10011519_24480</name>
</gene>
<comment type="caution">
    <text evidence="2">The sequence shown here is derived from an EMBL/GenBank/DDBJ whole genome shotgun (WGS) entry which is preliminary data.</text>
</comment>
<dbReference type="Proteomes" id="UP000649179">
    <property type="component" value="Unassembled WGS sequence"/>
</dbReference>
<dbReference type="GO" id="GO:0016491">
    <property type="term" value="F:oxidoreductase activity"/>
    <property type="evidence" value="ECO:0007669"/>
    <property type="project" value="InterPro"/>
</dbReference>
<dbReference type="InterPro" id="IPR005025">
    <property type="entry name" value="FMN_Rdtase-like_dom"/>
</dbReference>
<evidence type="ECO:0000259" key="1">
    <source>
        <dbReference type="Pfam" id="PF03358"/>
    </source>
</evidence>
<keyword evidence="3" id="KW-1185">Reference proteome</keyword>
<dbReference type="SUPFAM" id="SSF52218">
    <property type="entry name" value="Flavoproteins"/>
    <property type="match status" value="1"/>
</dbReference>
<dbReference type="PANTHER" id="PTHR30543">
    <property type="entry name" value="CHROMATE REDUCTASE"/>
    <property type="match status" value="1"/>
</dbReference>
<dbReference type="RefSeq" id="WP_188780021.1">
    <property type="nucleotide sequence ID" value="NZ_BMKQ01000001.1"/>
</dbReference>
<dbReference type="AlphaFoldDB" id="A0A917BMF8"/>
<protein>
    <submittedName>
        <fullName evidence="2">FMN reductase</fullName>
    </submittedName>
</protein>